<name>A0A2M9ZC42_9LEPT</name>
<gene>
    <name evidence="2" type="ORF">CH371_10815</name>
</gene>
<protein>
    <submittedName>
        <fullName evidence="2">Uncharacterized protein</fullName>
    </submittedName>
</protein>
<dbReference type="AlphaFoldDB" id="A0A2M9ZC42"/>
<organism evidence="2 3">
    <name type="scientific">Leptospira wolffii</name>
    <dbReference type="NCBI Taxonomy" id="409998"/>
    <lineage>
        <taxon>Bacteria</taxon>
        <taxon>Pseudomonadati</taxon>
        <taxon>Spirochaetota</taxon>
        <taxon>Spirochaetia</taxon>
        <taxon>Leptospirales</taxon>
        <taxon>Leptospiraceae</taxon>
        <taxon>Leptospira</taxon>
    </lineage>
</organism>
<comment type="caution">
    <text evidence="2">The sequence shown here is derived from an EMBL/GenBank/DDBJ whole genome shotgun (WGS) entry which is preliminary data.</text>
</comment>
<dbReference type="Proteomes" id="UP000231912">
    <property type="component" value="Unassembled WGS sequence"/>
</dbReference>
<keyword evidence="1" id="KW-0812">Transmembrane</keyword>
<evidence type="ECO:0000313" key="2">
    <source>
        <dbReference type="EMBL" id="PJZ66005.1"/>
    </source>
</evidence>
<dbReference type="EMBL" id="NPDT01000003">
    <property type="protein sequence ID" value="PJZ66005.1"/>
    <property type="molecule type" value="Genomic_DNA"/>
</dbReference>
<reference evidence="2 3" key="1">
    <citation type="submission" date="2017-07" db="EMBL/GenBank/DDBJ databases">
        <title>Leptospira spp. isolated from tropical soils.</title>
        <authorList>
            <person name="Thibeaux R."/>
            <person name="Iraola G."/>
            <person name="Ferres I."/>
            <person name="Bierque E."/>
            <person name="Girault D."/>
            <person name="Soupe-Gilbert M.-E."/>
            <person name="Picardeau M."/>
            <person name="Goarant C."/>
        </authorList>
    </citation>
    <scope>NUCLEOTIDE SEQUENCE [LARGE SCALE GENOMIC DNA]</scope>
    <source>
        <strain evidence="2 3">FH2-C-A2</strain>
    </source>
</reference>
<evidence type="ECO:0000313" key="3">
    <source>
        <dbReference type="Proteomes" id="UP000231912"/>
    </source>
</evidence>
<keyword evidence="1" id="KW-1133">Transmembrane helix</keyword>
<sequence>MEAQGKAPPQENCLKTRKTPKKSFLFPQNPAKTAYNRMFFSKRHNFLARFLLIAGVAISSASVFASESISDPEELFSVEKSLSQELQSVHQDEVEIVLSEGVEYSSEERSSDFPELDSLLAETKSSKKEISGLGSKEAEAKSKEHFKNSGNDSHLSLASRPGTTSKEFPFFQNFGIDSCGSILLEFSSKPAGFPERGSLPVSGSIGLLSLDRAGLISGILLSNQYFGLGGSAPAENSCDSGWLVLGKNGLSCSDLPSGSIISTVGEGLNLVGSPHLKRLAGHPDVGLSGALGFYAGATETQEIRAKGWGPVSGKPSFSWGMGELRFYLPVLGGVPSSDQKSQGRSRSQYEGQVFRGVSISWQAVEEAASRSFLT</sequence>
<evidence type="ECO:0000256" key="1">
    <source>
        <dbReference type="SAM" id="Phobius"/>
    </source>
</evidence>
<proteinExistence type="predicted"/>
<feature type="transmembrane region" description="Helical" evidence="1">
    <location>
        <begin position="46"/>
        <end position="65"/>
    </location>
</feature>
<keyword evidence="1" id="KW-0472">Membrane</keyword>
<accession>A0A2M9ZC42</accession>